<feature type="compositionally biased region" description="Polar residues" evidence="1">
    <location>
        <begin position="92"/>
        <end position="101"/>
    </location>
</feature>
<feature type="compositionally biased region" description="Polar residues" evidence="1">
    <location>
        <begin position="74"/>
        <end position="83"/>
    </location>
</feature>
<dbReference type="AlphaFoldDB" id="A0A382WMQ8"/>
<evidence type="ECO:0000256" key="1">
    <source>
        <dbReference type="SAM" id="MobiDB-lite"/>
    </source>
</evidence>
<evidence type="ECO:0000313" key="2">
    <source>
        <dbReference type="EMBL" id="SVD59615.1"/>
    </source>
</evidence>
<sequence length="101" mass="10898">MKFDFSYKAIVLLLVFVVMGCSNNQSEEYGFASEDGYSSDGGFRDSRLTEGPMSASAMAPPPMVAPRVSRDSTAKSQSISSGQVVDKESRSGKMQMQPTVD</sequence>
<evidence type="ECO:0008006" key="3">
    <source>
        <dbReference type="Google" id="ProtNLM"/>
    </source>
</evidence>
<organism evidence="2">
    <name type="scientific">marine metagenome</name>
    <dbReference type="NCBI Taxonomy" id="408172"/>
    <lineage>
        <taxon>unclassified sequences</taxon>
        <taxon>metagenomes</taxon>
        <taxon>ecological metagenomes</taxon>
    </lineage>
</organism>
<dbReference type="EMBL" id="UINC01160781">
    <property type="protein sequence ID" value="SVD59615.1"/>
    <property type="molecule type" value="Genomic_DNA"/>
</dbReference>
<accession>A0A382WMQ8</accession>
<dbReference type="PROSITE" id="PS51257">
    <property type="entry name" value="PROKAR_LIPOPROTEIN"/>
    <property type="match status" value="1"/>
</dbReference>
<feature type="non-terminal residue" evidence="2">
    <location>
        <position position="101"/>
    </location>
</feature>
<protein>
    <recommendedName>
        <fullName evidence="3">Lipoprotein</fullName>
    </recommendedName>
</protein>
<reference evidence="2" key="1">
    <citation type="submission" date="2018-05" db="EMBL/GenBank/DDBJ databases">
        <authorList>
            <person name="Lanie J.A."/>
            <person name="Ng W.-L."/>
            <person name="Kazmierczak K.M."/>
            <person name="Andrzejewski T.M."/>
            <person name="Davidsen T.M."/>
            <person name="Wayne K.J."/>
            <person name="Tettelin H."/>
            <person name="Glass J.I."/>
            <person name="Rusch D."/>
            <person name="Podicherti R."/>
            <person name="Tsui H.-C.T."/>
            <person name="Winkler M.E."/>
        </authorList>
    </citation>
    <scope>NUCLEOTIDE SEQUENCE</scope>
</reference>
<feature type="region of interest" description="Disordered" evidence="1">
    <location>
        <begin position="29"/>
        <end position="101"/>
    </location>
</feature>
<gene>
    <name evidence="2" type="ORF">METZ01_LOCUS412469</name>
</gene>
<proteinExistence type="predicted"/>
<name>A0A382WMQ8_9ZZZZ</name>